<reference evidence="1 2" key="1">
    <citation type="submission" date="2022-11" db="EMBL/GenBank/DDBJ databases">
        <title>Spartinivicinus poritis sp. nov., isolated from scleractinian coral Porites lutea.</title>
        <authorList>
            <person name="Zhang G."/>
            <person name="Cai L."/>
            <person name="Wei Q."/>
        </authorList>
    </citation>
    <scope>NUCLEOTIDE SEQUENCE [LARGE SCALE GENOMIC DNA]</scope>
    <source>
        <strain evidence="1 2">A2-2</strain>
    </source>
</reference>
<keyword evidence="2" id="KW-1185">Reference proteome</keyword>
<proteinExistence type="predicted"/>
<name>A0ABT5U4E5_9GAMM</name>
<dbReference type="SUPFAM" id="SSF48452">
    <property type="entry name" value="TPR-like"/>
    <property type="match status" value="1"/>
</dbReference>
<sequence>MAVNLAGCQPLVEFADAQQADNSQPEKEQSHLQTQIAWLLLEAEDAFKERRLTTPEGDNALSYYREVIRLQPDNVEANQGIEQIVEQYAIWAHRAATQQRWGKAKEYLEKAQQIKPDHPNLQEIADLIKQGQSK</sequence>
<evidence type="ECO:0000313" key="2">
    <source>
        <dbReference type="Proteomes" id="UP001528823"/>
    </source>
</evidence>
<evidence type="ECO:0000313" key="1">
    <source>
        <dbReference type="EMBL" id="MDE1461244.1"/>
    </source>
</evidence>
<dbReference type="Gene3D" id="1.25.40.10">
    <property type="entry name" value="Tetratricopeptide repeat domain"/>
    <property type="match status" value="1"/>
</dbReference>
<protein>
    <recommendedName>
        <fullName evidence="3">Tetratricopeptide repeat protein</fullName>
    </recommendedName>
</protein>
<comment type="caution">
    <text evidence="1">The sequence shown here is derived from an EMBL/GenBank/DDBJ whole genome shotgun (WGS) entry which is preliminary data.</text>
</comment>
<gene>
    <name evidence="1" type="ORF">ORQ98_04620</name>
</gene>
<organism evidence="1 2">
    <name type="scientific">Spartinivicinus poritis</name>
    <dbReference type="NCBI Taxonomy" id="2994640"/>
    <lineage>
        <taxon>Bacteria</taxon>
        <taxon>Pseudomonadati</taxon>
        <taxon>Pseudomonadota</taxon>
        <taxon>Gammaproteobacteria</taxon>
        <taxon>Oceanospirillales</taxon>
        <taxon>Zooshikellaceae</taxon>
        <taxon>Spartinivicinus</taxon>
    </lineage>
</organism>
<dbReference type="Proteomes" id="UP001528823">
    <property type="component" value="Unassembled WGS sequence"/>
</dbReference>
<dbReference type="InterPro" id="IPR011990">
    <property type="entry name" value="TPR-like_helical_dom_sf"/>
</dbReference>
<dbReference type="EMBL" id="JAPMOU010000004">
    <property type="protein sequence ID" value="MDE1461244.1"/>
    <property type="molecule type" value="Genomic_DNA"/>
</dbReference>
<dbReference type="RefSeq" id="WP_274687610.1">
    <property type="nucleotide sequence ID" value="NZ_JAPMOU010000004.1"/>
</dbReference>
<accession>A0ABT5U4E5</accession>
<evidence type="ECO:0008006" key="3">
    <source>
        <dbReference type="Google" id="ProtNLM"/>
    </source>
</evidence>